<feature type="transmembrane region" description="Helical" evidence="1">
    <location>
        <begin position="6"/>
        <end position="23"/>
    </location>
</feature>
<dbReference type="OrthoDB" id="9182830at2"/>
<sequence length="246" mass="28434">MFNQKWKILYWFLLLIATGILLNERLSFIREGQSAPIDIFIFLVFIAVLLVPVFNEISFFGLNFKQGLEEFKNQLQFQIQNQITSLRFDLQNTNNNSINLSFPKPPSDEQLPDLQERIRDVVSQALREQGITENTTAPPNNAPNLPEDNIFLFSVRFNIEKRLRNIALNRLEMDNRKFAPIFQITNALISAELLNKELGSVIREIYSICSPAIHGEEISPAKVRFVREVSGDIINTLDELEQRLIR</sequence>
<reference evidence="2" key="1">
    <citation type="journal article" date="2019" name="PLoS Negl. Trop. Dis.">
        <title>Revisiting the worldwide diversity of Leptospira species in the environment.</title>
        <authorList>
            <person name="Vincent A.T."/>
            <person name="Schiettekatte O."/>
            <person name="Bourhy P."/>
            <person name="Veyrier F.J."/>
            <person name="Picardeau M."/>
        </authorList>
    </citation>
    <scope>NUCLEOTIDE SEQUENCE [LARGE SCALE GENOMIC DNA]</scope>
    <source>
        <strain evidence="2">201400974</strain>
    </source>
</reference>
<keyword evidence="3" id="KW-1185">Reference proteome</keyword>
<evidence type="ECO:0000256" key="1">
    <source>
        <dbReference type="SAM" id="Phobius"/>
    </source>
</evidence>
<gene>
    <name evidence="2" type="ORF">EHS11_11240</name>
</gene>
<proteinExistence type="predicted"/>
<keyword evidence="1" id="KW-0812">Transmembrane</keyword>
<comment type="caution">
    <text evidence="2">The sequence shown here is derived from an EMBL/GenBank/DDBJ whole genome shotgun (WGS) entry which is preliminary data.</text>
</comment>
<name>A0A4R9LM93_9LEPT</name>
<evidence type="ECO:0000313" key="3">
    <source>
        <dbReference type="Proteomes" id="UP000298264"/>
    </source>
</evidence>
<feature type="transmembrane region" description="Helical" evidence="1">
    <location>
        <begin position="35"/>
        <end position="54"/>
    </location>
</feature>
<accession>A0A4R9LM93</accession>
<dbReference type="EMBL" id="RQHV01000050">
    <property type="protein sequence ID" value="TGN09661.1"/>
    <property type="molecule type" value="Genomic_DNA"/>
</dbReference>
<keyword evidence="1" id="KW-1133">Transmembrane helix</keyword>
<protein>
    <submittedName>
        <fullName evidence="2">Uncharacterized protein</fullName>
    </submittedName>
</protein>
<evidence type="ECO:0000313" key="2">
    <source>
        <dbReference type="EMBL" id="TGN09661.1"/>
    </source>
</evidence>
<organism evidence="2 3">
    <name type="scientific">Leptospira ilyithenensis</name>
    <dbReference type="NCBI Taxonomy" id="2484901"/>
    <lineage>
        <taxon>Bacteria</taxon>
        <taxon>Pseudomonadati</taxon>
        <taxon>Spirochaetota</taxon>
        <taxon>Spirochaetia</taxon>
        <taxon>Leptospirales</taxon>
        <taxon>Leptospiraceae</taxon>
        <taxon>Leptospira</taxon>
    </lineage>
</organism>
<dbReference type="Proteomes" id="UP000298264">
    <property type="component" value="Unassembled WGS sequence"/>
</dbReference>
<dbReference type="AlphaFoldDB" id="A0A4R9LM93"/>
<keyword evidence="1" id="KW-0472">Membrane</keyword>
<dbReference type="RefSeq" id="WP_135764511.1">
    <property type="nucleotide sequence ID" value="NZ_RQHV01000050.1"/>
</dbReference>